<dbReference type="RefSeq" id="WP_073455849.1">
    <property type="nucleotide sequence ID" value="NZ_FRAP01000003.1"/>
</dbReference>
<evidence type="ECO:0000256" key="2">
    <source>
        <dbReference type="SAM" id="Phobius"/>
    </source>
</evidence>
<dbReference type="STRING" id="1848.SAMN05443637_103344"/>
<keyword evidence="2" id="KW-0472">Membrane</keyword>
<keyword evidence="2" id="KW-1133">Transmembrane helix</keyword>
<dbReference type="Proteomes" id="UP000184363">
    <property type="component" value="Unassembled WGS sequence"/>
</dbReference>
<accession>A0A1M6QI50</accession>
<evidence type="ECO:0000256" key="1">
    <source>
        <dbReference type="SAM" id="MobiDB-lite"/>
    </source>
</evidence>
<organism evidence="3 4">
    <name type="scientific">Pseudonocardia thermophila</name>
    <dbReference type="NCBI Taxonomy" id="1848"/>
    <lineage>
        <taxon>Bacteria</taxon>
        <taxon>Bacillati</taxon>
        <taxon>Actinomycetota</taxon>
        <taxon>Actinomycetes</taxon>
        <taxon>Pseudonocardiales</taxon>
        <taxon>Pseudonocardiaceae</taxon>
        <taxon>Pseudonocardia</taxon>
    </lineage>
</organism>
<name>A0A1M6QI50_PSETH</name>
<sequence length="90" mass="9799">MRERRLLDLVQLVVLVLTGASLLMNARIPAVVLIVIAMGLTAARMRPRSTPEAHVPANPPTSLPADPATQLRNLRDSGQTVIAVRDLREL</sequence>
<reference evidence="3 4" key="1">
    <citation type="submission" date="2016-11" db="EMBL/GenBank/DDBJ databases">
        <authorList>
            <person name="Jaros S."/>
            <person name="Januszkiewicz K."/>
            <person name="Wedrychowicz H."/>
        </authorList>
    </citation>
    <scope>NUCLEOTIDE SEQUENCE [LARGE SCALE GENOMIC DNA]</scope>
    <source>
        <strain evidence="3 4">DSM 43832</strain>
    </source>
</reference>
<dbReference type="AlphaFoldDB" id="A0A1M6QI50"/>
<evidence type="ECO:0000313" key="4">
    <source>
        <dbReference type="Proteomes" id="UP000184363"/>
    </source>
</evidence>
<evidence type="ECO:0000313" key="3">
    <source>
        <dbReference type="EMBL" id="SHK19994.1"/>
    </source>
</evidence>
<gene>
    <name evidence="3" type="ORF">SAMN05443637_103344</name>
</gene>
<proteinExistence type="predicted"/>
<feature type="transmembrane region" description="Helical" evidence="2">
    <location>
        <begin position="12"/>
        <end position="40"/>
    </location>
</feature>
<feature type="region of interest" description="Disordered" evidence="1">
    <location>
        <begin position="48"/>
        <end position="69"/>
    </location>
</feature>
<keyword evidence="2" id="KW-0812">Transmembrane</keyword>
<dbReference type="EMBL" id="FRAP01000003">
    <property type="protein sequence ID" value="SHK19994.1"/>
    <property type="molecule type" value="Genomic_DNA"/>
</dbReference>
<protein>
    <submittedName>
        <fullName evidence="3">Uncharacterized protein</fullName>
    </submittedName>
</protein>
<keyword evidence="4" id="KW-1185">Reference proteome</keyword>